<dbReference type="GO" id="GO:0007165">
    <property type="term" value="P:signal transduction"/>
    <property type="evidence" value="ECO:0007669"/>
    <property type="project" value="InterPro"/>
</dbReference>
<dbReference type="InterPro" id="IPR000157">
    <property type="entry name" value="TIR_dom"/>
</dbReference>
<dbReference type="EMBL" id="CP096574">
    <property type="protein sequence ID" value="UPU36305.1"/>
    <property type="molecule type" value="Genomic_DNA"/>
</dbReference>
<proteinExistence type="predicted"/>
<name>A0A6V8N1P8_9BACT</name>
<gene>
    <name evidence="2" type="ORF">GMPD_43240</name>
    <name evidence="3" type="ORF">M1B72_00965</name>
</gene>
<dbReference type="Proteomes" id="UP000831485">
    <property type="component" value="Chromosome"/>
</dbReference>
<dbReference type="Gene3D" id="3.40.50.10140">
    <property type="entry name" value="Toll/interleukin-1 receptor homology (TIR) domain"/>
    <property type="match status" value="1"/>
</dbReference>
<sequence>MDSYDYDIAMSFAGEDRAIAVEVATHLEEAGVKVFYDMFEKAELWGKDLYEYLAEIYSNRARYCIMFLSENYSKKLWTNHERRFAQTRAFNERSDYILPVRIDQTSIPGIPDTIGYVDVKDTPTRDIASLVIEKLGNTDIISSKDPIKVQKNDKSFEILDLIPYCQTFPDSEGSVIPRDNIIDLICSMMSPEMRVIIIDGEDHIGKSTFMMQFALKYPADSISTFINPSSKYSYSPDFIRNDLYMQIAAALGEIKEQPETAALNYESKIFELHQRAFRQKKTYYFVIDGLDAIPSEDAQIRTNILSILPFGMRQFRFIIAGASSEIKTYLNTRSTPFRDYPLHGFTLDEAKKYFADANCDENQVEDIWRITKKPGYLATIKRLINNKQVDPGNLEDITDQLYSLYDIEWKIVPEKDNDLALLLAIVAFDKKLNNSSDLSRISKINRDSVEKKLRPLTFIKNEDHGGLAFVSDAFKRYVCGKLKSYKHEATSLIINDLFSAPGSKSAMDFLPSFLKESENYTQLIQYLSSEYFGQMVKCCQSLVPIMKTAEMGVYAADALRNDGELFRLGLQRTIISQLDDSAIWRSEIEANMAMGDYETALALAQSTTTKEDRLHAFAVIAKAKREKGLTETEELSDSIRQLHKEVDPAAIGKRAFEIAEDLFFSHPELAIDFAERAGSPKDASKSLEQTLSKISLSALGEGAANQGSPVETLLASNRIKDPSLRRFLESASIILGEYDASKVLKEVSEFENKQDAIFLLKRWVMANQTRQDSGEVILKILDLMITTSDYTPNATDFKNIAAPLLHIPDPTTVKALISKFDSQKAIIEPVGPTEDYVKLEITLATAAFKNMKEEAVNRFVESYFYIMSLEDVVTKAACLSFLYSRIKLVDKEKILEQKEHLHSLLPEEILEAVEQIINTVAYQFKATKSVIKSLAKCDKEMALKIIEKLNTEPTRDACYYQMTKAMMVAPFNISALDDVLKITKLIKGEYTLDRAIVTIVDGLLNHIKKQSLNAVDVEIFGRLISKVRSIDERCRLACLSFNLLNEKAPLDESIRSRLLHIINNALDEITIPWIKINTVYKIVRTVAKSDLEVAKEFAQKCSVLKKENTLGSESAAVNYLSTIYLALRAFSGLIPKSIFNDEDVEGLFELIEVVNSKSDQARLYSVLTIYFYNNKNYQWPERIVYEKIRYLLEDVKGEELEALVVNVSPAIYSVSPTLADTYIQKLATTSQDEAYFEICSYILKKTAIIDPFEDSRGFVYKCEFFDYIKICNVLEKIDSDHLIYVIVDDITTSIKKQKHEFTRPKKEELARKLLEIVNKKLPNPRFINHNGYKIICEAAIGRISLSVDWSNLVTSAQQITNTADRCLVLTAIYECMPNKVRDKYLDVLPEARSLVDSIPSIFDQISRMESLADSLKEIDPALSRECLRQGMAATLKCNDPDVVITQKRIVDLASKIEPAIAASLAKIYDDDPARIKQSQDLKNHLKLLEMKSDIINDAVNNKSMKAIDLEKLPTATWRALASLNAGMSDTIKIEKVRELVKVASGMSMDMAYPIMCYSIQNIVNRYSKTDQATTIVRPTFEAILLTSKLCMSMSSRAGDVHTHAIKVATQSSTTSVLIKSGERKQAIDFFKRWLVESLADSIKICDPYFGVDDLEILAYIRSVNPSCKVYIVTSKQHQDKEYGKVDLGDKYNLHWRLNISENDPPETEITVVGTASTGQLPIHDRWIVTGDCGVRIGTSINALGRSRDSEISLLSSDEAKARGCEIDLFINRERKEHNGEKIKYSFFTL</sequence>
<evidence type="ECO:0000313" key="2">
    <source>
        <dbReference type="EMBL" id="GFO66405.1"/>
    </source>
</evidence>
<dbReference type="Proteomes" id="UP000568888">
    <property type="component" value="Unassembled WGS sequence"/>
</dbReference>
<feature type="domain" description="TIR" evidence="1">
    <location>
        <begin position="4"/>
        <end position="135"/>
    </location>
</feature>
<reference evidence="2" key="2">
    <citation type="journal article" date="2021" name="Int. J. Syst. Evol. Microbiol.">
        <title>Geomonas silvestris sp. nov., Geomonas paludis sp. nov. and Geomonas limicola sp. nov., isolated from terrestrial environments, and emended description of the genus Geomonas.</title>
        <authorList>
            <person name="Itoh H."/>
            <person name="Xu Z."/>
            <person name="Masuda Y."/>
            <person name="Ushijima N."/>
            <person name="Hayakawa C."/>
            <person name="Shiratori Y."/>
            <person name="Senoo K."/>
        </authorList>
    </citation>
    <scope>NUCLEOTIDE SEQUENCE</scope>
    <source>
        <strain evidence="2">Red736</strain>
    </source>
</reference>
<evidence type="ECO:0000259" key="1">
    <source>
        <dbReference type="PROSITE" id="PS50104"/>
    </source>
</evidence>
<dbReference type="SUPFAM" id="SSF52540">
    <property type="entry name" value="P-loop containing nucleoside triphosphate hydrolases"/>
    <property type="match status" value="1"/>
</dbReference>
<evidence type="ECO:0000313" key="3">
    <source>
        <dbReference type="EMBL" id="UPU36305.1"/>
    </source>
</evidence>
<dbReference type="InterPro" id="IPR035897">
    <property type="entry name" value="Toll_tir_struct_dom_sf"/>
</dbReference>
<dbReference type="InterPro" id="IPR027417">
    <property type="entry name" value="P-loop_NTPase"/>
</dbReference>
<dbReference type="RefSeq" id="WP_183351366.1">
    <property type="nucleotide sequence ID" value="NZ_BLXY01000026.1"/>
</dbReference>
<protein>
    <submittedName>
        <fullName evidence="3">TIR domain-containing protein</fullName>
    </submittedName>
</protein>
<reference evidence="4" key="1">
    <citation type="submission" date="2020-06" db="EMBL/GenBank/DDBJ databases">
        <title>Draft genomic sequecing of Geomonas sp. Red736.</title>
        <authorList>
            <person name="Itoh H."/>
            <person name="Xu Z.X."/>
            <person name="Ushijima N."/>
            <person name="Masuda Y."/>
            <person name="Shiratori Y."/>
            <person name="Senoo K."/>
        </authorList>
    </citation>
    <scope>NUCLEOTIDE SEQUENCE [LARGE SCALE GENOMIC DNA]</scope>
    <source>
        <strain evidence="4">Red736</strain>
    </source>
</reference>
<dbReference type="SMART" id="SM00255">
    <property type="entry name" value="TIR"/>
    <property type="match status" value="1"/>
</dbReference>
<organism evidence="2 4">
    <name type="scientific">Geomonas paludis</name>
    <dbReference type="NCBI Taxonomy" id="2740185"/>
    <lineage>
        <taxon>Bacteria</taxon>
        <taxon>Pseudomonadati</taxon>
        <taxon>Thermodesulfobacteriota</taxon>
        <taxon>Desulfuromonadia</taxon>
        <taxon>Geobacterales</taxon>
        <taxon>Geobacteraceae</taxon>
        <taxon>Geomonas</taxon>
    </lineage>
</organism>
<dbReference type="PROSITE" id="PS50104">
    <property type="entry name" value="TIR"/>
    <property type="match status" value="1"/>
</dbReference>
<evidence type="ECO:0000313" key="5">
    <source>
        <dbReference type="Proteomes" id="UP000831485"/>
    </source>
</evidence>
<dbReference type="SUPFAM" id="SSF52200">
    <property type="entry name" value="Toll/Interleukin receptor TIR domain"/>
    <property type="match status" value="1"/>
</dbReference>
<accession>A0A6V8N1P8</accession>
<reference evidence="3" key="3">
    <citation type="submission" date="2022-04" db="EMBL/GenBank/DDBJ databases">
        <authorList>
            <person name="Liu G."/>
        </authorList>
    </citation>
    <scope>NUCLEOTIDE SEQUENCE</scope>
    <source>
        <strain evidence="3">RG22</strain>
    </source>
</reference>
<evidence type="ECO:0000313" key="4">
    <source>
        <dbReference type="Proteomes" id="UP000568888"/>
    </source>
</evidence>
<dbReference type="Pfam" id="PF13676">
    <property type="entry name" value="TIR_2"/>
    <property type="match status" value="1"/>
</dbReference>
<dbReference type="EMBL" id="BLXY01000026">
    <property type="protein sequence ID" value="GFO66405.1"/>
    <property type="molecule type" value="Genomic_DNA"/>
</dbReference>
<keyword evidence="5" id="KW-1185">Reference proteome</keyword>